<dbReference type="Proteomes" id="UP000035618">
    <property type="component" value="Unassembled WGS sequence"/>
</dbReference>
<gene>
    <name evidence="7" type="ORF">LRB_652</name>
</gene>
<evidence type="ECO:0000313" key="8">
    <source>
        <dbReference type="Proteomes" id="UP000035618"/>
    </source>
</evidence>
<organism evidence="7 8">
    <name type="scientific">Ligilactobacillus ruminis</name>
    <dbReference type="NCBI Taxonomy" id="1623"/>
    <lineage>
        <taxon>Bacteria</taxon>
        <taxon>Bacillati</taxon>
        <taxon>Bacillota</taxon>
        <taxon>Bacilli</taxon>
        <taxon>Lactobacillales</taxon>
        <taxon>Lactobacillaceae</taxon>
        <taxon>Ligilactobacillus</taxon>
    </lineage>
</organism>
<dbReference type="InterPro" id="IPR002549">
    <property type="entry name" value="AI-2E-like"/>
</dbReference>
<feature type="transmembrane region" description="Helical" evidence="6">
    <location>
        <begin position="314"/>
        <end position="333"/>
    </location>
</feature>
<dbReference type="EMBL" id="JHAJ01000033">
    <property type="protein sequence ID" value="KLA46793.1"/>
    <property type="molecule type" value="Genomic_DNA"/>
</dbReference>
<comment type="subcellular location">
    <subcellularLocation>
        <location evidence="1">Membrane</location>
        <topology evidence="1">Multi-pass membrane protein</topology>
    </subcellularLocation>
</comment>
<feature type="transmembrane region" description="Helical" evidence="6">
    <location>
        <begin position="345"/>
        <end position="371"/>
    </location>
</feature>
<feature type="transmembrane region" description="Helical" evidence="6">
    <location>
        <begin position="64"/>
        <end position="90"/>
    </location>
</feature>
<dbReference type="PANTHER" id="PTHR21716">
    <property type="entry name" value="TRANSMEMBRANE PROTEIN"/>
    <property type="match status" value="1"/>
</dbReference>
<proteinExistence type="inferred from homology"/>
<dbReference type="GO" id="GO:0016020">
    <property type="term" value="C:membrane"/>
    <property type="evidence" value="ECO:0007669"/>
    <property type="project" value="UniProtKB-SubCell"/>
</dbReference>
<dbReference type="GO" id="GO:0055085">
    <property type="term" value="P:transmembrane transport"/>
    <property type="evidence" value="ECO:0007669"/>
    <property type="project" value="TreeGrafter"/>
</dbReference>
<accession>A0A837IUH8</accession>
<feature type="transmembrane region" description="Helical" evidence="6">
    <location>
        <begin position="283"/>
        <end position="308"/>
    </location>
</feature>
<dbReference type="AlphaFoldDB" id="A0A837IUH8"/>
<evidence type="ECO:0000256" key="1">
    <source>
        <dbReference type="ARBA" id="ARBA00004141"/>
    </source>
</evidence>
<keyword evidence="3 6" id="KW-0812">Transmembrane</keyword>
<sequence length="403" mass="45827">MTRFDARTQNQSLPHQNQPSFLSFSKFLNIVKLTYRLVVAGIFREVFPLNLWNKFLENVRLRRFVVLLGIIGILYVSRSIISVILLTFIFTFLITRLIMSIHRHVKIPSQLIVIAVYLALIGLIYLAVTVYVPKLISQSEAMVASVLQFYQNPPKGANEVINFISGYVGKLDVMNQVKGSFGIVMKYVTSIGSMGFTLFMSLLLSFFFTIEERQMAEFSKSFLTSGPFAWIFQDIYYFAKIFVNTFGVVMEAQFMIAIINTVITTTFLGFMKMPQLFSLSLMIFVLSLVPVAGVIVSAVPLCFIGYTVGGLRDVFYIIILLIVVHAIESYVLNPKLMSSRTELPIFYTFVVLFISEHLFGTWGLIVGIPIFTFMLDVLGVKPVHTKHNKLEKLRKQEKQNEQG</sequence>
<evidence type="ECO:0008006" key="9">
    <source>
        <dbReference type="Google" id="ProtNLM"/>
    </source>
</evidence>
<evidence type="ECO:0000256" key="6">
    <source>
        <dbReference type="SAM" id="Phobius"/>
    </source>
</evidence>
<dbReference type="Pfam" id="PF01594">
    <property type="entry name" value="AI-2E_transport"/>
    <property type="match status" value="1"/>
</dbReference>
<dbReference type="PANTHER" id="PTHR21716:SF62">
    <property type="entry name" value="TRANSPORT PROTEIN YDBI-RELATED"/>
    <property type="match status" value="1"/>
</dbReference>
<evidence type="ECO:0000313" key="7">
    <source>
        <dbReference type="EMBL" id="KLA46793.1"/>
    </source>
</evidence>
<evidence type="ECO:0000256" key="4">
    <source>
        <dbReference type="ARBA" id="ARBA00022989"/>
    </source>
</evidence>
<name>A0A837IUH8_9LACO</name>
<evidence type="ECO:0000256" key="5">
    <source>
        <dbReference type="ARBA" id="ARBA00023136"/>
    </source>
</evidence>
<evidence type="ECO:0000256" key="3">
    <source>
        <dbReference type="ARBA" id="ARBA00022692"/>
    </source>
</evidence>
<comment type="caution">
    <text evidence="7">The sequence shown here is derived from an EMBL/GenBank/DDBJ whole genome shotgun (WGS) entry which is preliminary data.</text>
</comment>
<feature type="transmembrane region" description="Helical" evidence="6">
    <location>
        <begin position="187"/>
        <end position="210"/>
    </location>
</feature>
<feature type="transmembrane region" description="Helical" evidence="6">
    <location>
        <begin position="254"/>
        <end position="271"/>
    </location>
</feature>
<feature type="transmembrane region" description="Helical" evidence="6">
    <location>
        <begin position="111"/>
        <end position="132"/>
    </location>
</feature>
<keyword evidence="5 6" id="KW-0472">Membrane</keyword>
<protein>
    <recommendedName>
        <fullName evidence="9">AI-2E family transporter</fullName>
    </recommendedName>
</protein>
<comment type="similarity">
    <text evidence="2">Belongs to the autoinducer-2 exporter (AI-2E) (TC 2.A.86) family.</text>
</comment>
<reference evidence="7 8" key="1">
    <citation type="journal article" date="2015" name="BMC Microbiol.">
        <title>Lactobacillus ruminis strains cluster according to their mammalian gut source.</title>
        <authorList>
            <person name="O' Donnell M.M."/>
            <person name="Harris H.M."/>
            <person name="Lynch D.B."/>
            <person name="Ross R.P."/>
            <person name="O'Toole P.W."/>
        </authorList>
    </citation>
    <scope>NUCLEOTIDE SEQUENCE [LARGE SCALE GENOMIC DNA]</scope>
    <source>
        <strain evidence="7 8">ATCC 27780</strain>
    </source>
</reference>
<keyword evidence="4 6" id="KW-1133">Transmembrane helix</keyword>
<evidence type="ECO:0000256" key="2">
    <source>
        <dbReference type="ARBA" id="ARBA00009773"/>
    </source>
</evidence>